<dbReference type="RefSeq" id="XP_010703359.1">
    <property type="nucleotide sequence ID" value="XM_010705057.1"/>
</dbReference>
<evidence type="ECO:0000256" key="3">
    <source>
        <dbReference type="ARBA" id="ARBA00022833"/>
    </source>
</evidence>
<evidence type="ECO:0000259" key="5">
    <source>
        <dbReference type="PROSITE" id="PS51133"/>
    </source>
</evidence>
<feature type="domain" description="TFIIS-type" evidence="5">
    <location>
        <begin position="151"/>
        <end position="192"/>
    </location>
</feature>
<evidence type="ECO:0000256" key="4">
    <source>
        <dbReference type="PROSITE-ProRule" id="PRU00472"/>
    </source>
</evidence>
<accession>A0A088S2T0</accession>
<dbReference type="InterPro" id="IPR001222">
    <property type="entry name" value="Znf_TFIIS"/>
</dbReference>
<dbReference type="KEGG" id="lpan:LPMP_354260"/>
<dbReference type="GO" id="GO:0003676">
    <property type="term" value="F:nucleic acid binding"/>
    <property type="evidence" value="ECO:0007669"/>
    <property type="project" value="InterPro"/>
</dbReference>
<dbReference type="eggNOG" id="ENOG502S5YJ">
    <property type="taxonomic scope" value="Eukaryota"/>
</dbReference>
<dbReference type="SMART" id="SM00440">
    <property type="entry name" value="ZnF_C2C2"/>
    <property type="match status" value="1"/>
</dbReference>
<keyword evidence="3" id="KW-0862">Zinc</keyword>
<keyword evidence="1" id="KW-0479">Metal-binding</keyword>
<proteinExistence type="predicted"/>
<dbReference type="OrthoDB" id="10056816at2759"/>
<evidence type="ECO:0000256" key="1">
    <source>
        <dbReference type="ARBA" id="ARBA00022723"/>
    </source>
</evidence>
<sequence>MSAASSEAKVRTPTEQRQVHYISDNVYTLGTLSCAVCGQAFPIYTNAWQRSTCDWCGTLHEPGTYSAFQQHLRTSCGTSGGIQTSNKVCSLDTSAALFFTEKEVGAAVEHIRQTLGDTAGAGGSSFFGVAPGSTGGVTRAGVTEVDNRIIEESFCETCGIHRSCKTFARQTRSADEGQTIFFQCTACGSEWQQNS</sequence>
<dbReference type="GeneID" id="22579454"/>
<reference evidence="6 7" key="1">
    <citation type="journal article" date="2015" name="Sci. Rep.">
        <title>The genome of Leishmania panamensis: insights into genomics of the L. (Viannia) subgenus.</title>
        <authorList>
            <person name="Llanes A."/>
            <person name="Restrepo C.M."/>
            <person name="Vecchio G.D."/>
            <person name="Anguizola F.J."/>
            <person name="Lleonart R."/>
        </authorList>
    </citation>
    <scope>NUCLEOTIDE SEQUENCE [LARGE SCALE GENOMIC DNA]</scope>
    <source>
        <strain evidence="6 7">MHOM/PA/94/PSC-1</strain>
    </source>
</reference>
<keyword evidence="7" id="KW-1185">Reference proteome</keyword>
<dbReference type="Pfam" id="PF01096">
    <property type="entry name" value="Zn_ribbon_TFIIS"/>
    <property type="match status" value="1"/>
</dbReference>
<gene>
    <name evidence="6" type="ORF">LPMP_354260</name>
</gene>
<protein>
    <submittedName>
        <fullName evidence="6">Transcription factor S-II-like protein</fullName>
    </submittedName>
</protein>
<name>A0A088S2T0_LEIPA</name>
<dbReference type="EMBL" id="CP009404">
    <property type="protein sequence ID" value="AIO02559.1"/>
    <property type="molecule type" value="Genomic_DNA"/>
</dbReference>
<dbReference type="Gene3D" id="2.20.25.10">
    <property type="match status" value="1"/>
</dbReference>
<dbReference type="VEuPathDB" id="TriTrypDB:LPMP_354260"/>
<evidence type="ECO:0000313" key="6">
    <source>
        <dbReference type="EMBL" id="AIO02559.1"/>
    </source>
</evidence>
<organism evidence="6 7">
    <name type="scientific">Leishmania panamensis</name>
    <dbReference type="NCBI Taxonomy" id="5679"/>
    <lineage>
        <taxon>Eukaryota</taxon>
        <taxon>Discoba</taxon>
        <taxon>Euglenozoa</taxon>
        <taxon>Kinetoplastea</taxon>
        <taxon>Metakinetoplastina</taxon>
        <taxon>Trypanosomatida</taxon>
        <taxon>Trypanosomatidae</taxon>
        <taxon>Leishmaniinae</taxon>
        <taxon>Leishmania</taxon>
        <taxon>Leishmania guyanensis species complex</taxon>
    </lineage>
</organism>
<evidence type="ECO:0000256" key="2">
    <source>
        <dbReference type="ARBA" id="ARBA00022771"/>
    </source>
</evidence>
<dbReference type="PROSITE" id="PS51133">
    <property type="entry name" value="ZF_TFIIS_2"/>
    <property type="match status" value="1"/>
</dbReference>
<evidence type="ECO:0000313" key="7">
    <source>
        <dbReference type="Proteomes" id="UP000063063"/>
    </source>
</evidence>
<dbReference type="VEuPathDB" id="TriTrypDB:LPAL13_350050700"/>
<dbReference type="Proteomes" id="UP000063063">
    <property type="component" value="Chromosome 35"/>
</dbReference>
<dbReference type="AlphaFoldDB" id="A0A088S2T0"/>
<keyword evidence="2 4" id="KW-0863">Zinc-finger</keyword>
<dbReference type="SUPFAM" id="SSF57783">
    <property type="entry name" value="Zinc beta-ribbon"/>
    <property type="match status" value="1"/>
</dbReference>
<dbReference type="GO" id="GO:0006351">
    <property type="term" value="P:DNA-templated transcription"/>
    <property type="evidence" value="ECO:0007669"/>
    <property type="project" value="InterPro"/>
</dbReference>
<dbReference type="GO" id="GO:0008270">
    <property type="term" value="F:zinc ion binding"/>
    <property type="evidence" value="ECO:0007669"/>
    <property type="project" value="UniProtKB-KW"/>
</dbReference>